<feature type="region of interest" description="Disordered" evidence="5">
    <location>
        <begin position="146"/>
        <end position="165"/>
    </location>
</feature>
<evidence type="ECO:0000256" key="3">
    <source>
        <dbReference type="ARBA" id="ARBA00022490"/>
    </source>
</evidence>
<comment type="similarity">
    <text evidence="2">Belongs to the EspG family.</text>
</comment>
<evidence type="ECO:0000256" key="1">
    <source>
        <dbReference type="ARBA" id="ARBA00004496"/>
    </source>
</evidence>
<keyword evidence="3" id="KW-0963">Cytoplasm</keyword>
<comment type="subcellular location">
    <subcellularLocation>
        <location evidence="1">Cytoplasm</location>
    </subcellularLocation>
</comment>
<evidence type="ECO:0000313" key="7">
    <source>
        <dbReference type="Proteomes" id="UP000540698"/>
    </source>
</evidence>
<feature type="compositionally biased region" description="Basic and acidic residues" evidence="5">
    <location>
        <begin position="152"/>
        <end position="165"/>
    </location>
</feature>
<dbReference type="Proteomes" id="UP000540698">
    <property type="component" value="Unassembled WGS sequence"/>
</dbReference>
<organism evidence="6 7">
    <name type="scientific">Nocardia gamkensis</name>
    <dbReference type="NCBI Taxonomy" id="352869"/>
    <lineage>
        <taxon>Bacteria</taxon>
        <taxon>Bacillati</taxon>
        <taxon>Actinomycetota</taxon>
        <taxon>Actinomycetes</taxon>
        <taxon>Mycobacteriales</taxon>
        <taxon>Nocardiaceae</taxon>
        <taxon>Nocardia</taxon>
    </lineage>
</organism>
<comment type="caution">
    <text evidence="6">The sequence shown here is derived from an EMBL/GenBank/DDBJ whole genome shotgun (WGS) entry which is preliminary data.</text>
</comment>
<dbReference type="EMBL" id="JAAXOS010000007">
    <property type="protein sequence ID" value="NKY27565.1"/>
    <property type="molecule type" value="Genomic_DNA"/>
</dbReference>
<reference evidence="6 7" key="1">
    <citation type="submission" date="2020-04" db="EMBL/GenBank/DDBJ databases">
        <title>MicrobeNet Type strains.</title>
        <authorList>
            <person name="Nicholson A.C."/>
        </authorList>
    </citation>
    <scope>NUCLEOTIDE SEQUENCE [LARGE SCALE GENOMIC DNA]</scope>
    <source>
        <strain evidence="6 7">DSM 44956</strain>
    </source>
</reference>
<keyword evidence="7" id="KW-1185">Reference proteome</keyword>
<protein>
    <submittedName>
        <fullName evidence="6">ESX secretion-associated protein EspG</fullName>
    </submittedName>
</protein>
<dbReference type="InterPro" id="IPR025734">
    <property type="entry name" value="EspG"/>
</dbReference>
<evidence type="ECO:0000256" key="2">
    <source>
        <dbReference type="ARBA" id="ARBA00006411"/>
    </source>
</evidence>
<dbReference type="Pfam" id="PF14011">
    <property type="entry name" value="ESX-1_EspG"/>
    <property type="match status" value="1"/>
</dbReference>
<proteinExistence type="inferred from homology"/>
<sequence length="257" mass="28838">MTEVQSWRFTALEFRTLWESTGRDVLPYPLQHQYTTEFRSESLRLRQAAAQSLRPRIDDDLLRAVEVLLAPEARVEVAGFAGARRDRRLRAHAGVHYEHGAIAVQEPGPDVEHGGDVVLTLLSAGAVARAVVDVFPACGPGQGKQLQASVEELTRPRPPVRDAWRPTPREEFERFFTRAMTLIGHVGVYAMGSVDNRHINGRKDFQLNDVEKDGRYVTFGDDPVMIKSTTSERIAATLQQMIARTVKDVRDGVHLPY</sequence>
<keyword evidence="4" id="KW-0143">Chaperone</keyword>
<evidence type="ECO:0000256" key="4">
    <source>
        <dbReference type="ARBA" id="ARBA00023186"/>
    </source>
</evidence>
<dbReference type="RefSeq" id="WP_062976166.1">
    <property type="nucleotide sequence ID" value="NZ_JAAXOS010000007.1"/>
</dbReference>
<evidence type="ECO:0000256" key="5">
    <source>
        <dbReference type="SAM" id="MobiDB-lite"/>
    </source>
</evidence>
<accession>A0A7X6R3K4</accession>
<gene>
    <name evidence="6" type="ORF">HGB38_15190</name>
</gene>
<evidence type="ECO:0000313" key="6">
    <source>
        <dbReference type="EMBL" id="NKY27565.1"/>
    </source>
</evidence>
<dbReference type="AlphaFoldDB" id="A0A7X6R3K4"/>
<name>A0A7X6R3K4_9NOCA</name>